<organism evidence="2">
    <name type="scientific">uncultured Acidimicrobiales bacterium</name>
    <dbReference type="NCBI Taxonomy" id="310071"/>
    <lineage>
        <taxon>Bacteria</taxon>
        <taxon>Bacillati</taxon>
        <taxon>Actinomycetota</taxon>
        <taxon>Acidimicrobiia</taxon>
        <taxon>Acidimicrobiales</taxon>
        <taxon>environmental samples</taxon>
    </lineage>
</organism>
<dbReference type="InterPro" id="IPR012338">
    <property type="entry name" value="Beta-lactam/transpept-like"/>
</dbReference>
<proteinExistence type="predicted"/>
<dbReference type="PANTHER" id="PTHR46825">
    <property type="entry name" value="D-ALANYL-D-ALANINE-CARBOXYPEPTIDASE/ENDOPEPTIDASE AMPH"/>
    <property type="match status" value="1"/>
</dbReference>
<dbReference type="SUPFAM" id="SSF56601">
    <property type="entry name" value="beta-lactamase/transpeptidase-like"/>
    <property type="match status" value="1"/>
</dbReference>
<accession>A0A6J4J559</accession>
<dbReference type="AlphaFoldDB" id="A0A6J4J559"/>
<sequence length="333" mass="36542">MVNVEARLASLFEEVERDLGFSGAVLISQKRQTLFEGAYGLASRQLNVPNTVETRFHIASLTKMFIAMAALALVEDGRIALDRRPAEYLPSLSALDERITLHHLLSHTSGLSDVYDTPNPHYEALKAKHDGMDLLAYLASQRQASEPGDRWSYSSTGYLLVGYVLEQVAGTAFQTLLRDRVLAPLGMTNTGVDRVRRINRGRAVGHTFADGHFANAENDALSPFEEGPGELYSTVGDLKLWCEAVLASPPVAATTLQLMFTPHASIDAVRSYGYGWFLEPTMRFHGGHTPGFLSRITQYPERDLSLIMLMNASHIDPAPVLERAASLVAGASR</sequence>
<dbReference type="Pfam" id="PF00144">
    <property type="entry name" value="Beta-lactamase"/>
    <property type="match status" value="1"/>
</dbReference>
<evidence type="ECO:0000313" key="2">
    <source>
        <dbReference type="EMBL" id="CAA9268237.1"/>
    </source>
</evidence>
<evidence type="ECO:0000259" key="1">
    <source>
        <dbReference type="Pfam" id="PF00144"/>
    </source>
</evidence>
<gene>
    <name evidence="2" type="ORF">AVDCRST_MAG50-3266</name>
</gene>
<dbReference type="PANTHER" id="PTHR46825:SF8">
    <property type="entry name" value="BETA-LACTAMASE-RELATED"/>
    <property type="match status" value="1"/>
</dbReference>
<dbReference type="Gene3D" id="3.40.710.10">
    <property type="entry name" value="DD-peptidase/beta-lactamase superfamily"/>
    <property type="match status" value="1"/>
</dbReference>
<protein>
    <submittedName>
        <fullName evidence="2">Beta-lactamase class C-like and penicillin binding proteins (PBPs) superfamily</fullName>
    </submittedName>
</protein>
<feature type="domain" description="Beta-lactamase-related" evidence="1">
    <location>
        <begin position="15"/>
        <end position="325"/>
    </location>
</feature>
<reference evidence="2" key="1">
    <citation type="submission" date="2020-02" db="EMBL/GenBank/DDBJ databases">
        <authorList>
            <person name="Meier V. D."/>
        </authorList>
    </citation>
    <scope>NUCLEOTIDE SEQUENCE</scope>
    <source>
        <strain evidence="2">AVDCRST_MAG50</strain>
    </source>
</reference>
<dbReference type="InterPro" id="IPR001466">
    <property type="entry name" value="Beta-lactam-related"/>
</dbReference>
<name>A0A6J4J559_9ACTN</name>
<dbReference type="InterPro" id="IPR050491">
    <property type="entry name" value="AmpC-like"/>
</dbReference>
<dbReference type="EMBL" id="CADCTF010000154">
    <property type="protein sequence ID" value="CAA9268237.1"/>
    <property type="molecule type" value="Genomic_DNA"/>
</dbReference>